<keyword evidence="4" id="KW-0804">Transcription</keyword>
<organism evidence="7 8">
    <name type="scientific">Pollutimonas thiosulfatoxidans</name>
    <dbReference type="NCBI Taxonomy" id="2028345"/>
    <lineage>
        <taxon>Bacteria</taxon>
        <taxon>Pseudomonadati</taxon>
        <taxon>Pseudomonadota</taxon>
        <taxon>Betaproteobacteria</taxon>
        <taxon>Burkholderiales</taxon>
        <taxon>Alcaligenaceae</taxon>
        <taxon>Pollutimonas</taxon>
    </lineage>
</organism>
<dbReference type="PROSITE" id="PS01081">
    <property type="entry name" value="HTH_TETR_1"/>
    <property type="match status" value="1"/>
</dbReference>
<feature type="domain" description="HTH tetR-type" evidence="6">
    <location>
        <begin position="16"/>
        <end position="76"/>
    </location>
</feature>
<name>A0A410GEA4_9BURK</name>
<keyword evidence="8" id="KW-1185">Reference proteome</keyword>
<dbReference type="InterPro" id="IPR036271">
    <property type="entry name" value="Tet_transcr_reg_TetR-rel_C_sf"/>
</dbReference>
<sequence>MATWKNAVPEASAQFDRKREVLIREAAASFNRRGYYGTSLTEIAKKLGVTKAALYTYVPSKEELLYYCHDSAMDTAVEIVEAAQQGGGTGLQKLTRALRSYLEMMLGEDGSYVVLLEEHAMKPAHMKAIIKRRDQFEAALRSFVTDGIADGSIVPCNPKLAIFMVTGALNWSRKWYRPDGNWSGPQIAYALTQMLERSLSSSPSDQMLDDPGLFDPDMDEETLMAAVVEPRTAEGRRRPA</sequence>
<proteinExistence type="predicted"/>
<dbReference type="PROSITE" id="PS50977">
    <property type="entry name" value="HTH_TETR_2"/>
    <property type="match status" value="1"/>
</dbReference>
<protein>
    <submittedName>
        <fullName evidence="7">TetR family transcriptional regulator</fullName>
    </submittedName>
</protein>
<evidence type="ECO:0000256" key="2">
    <source>
        <dbReference type="ARBA" id="ARBA00023015"/>
    </source>
</evidence>
<evidence type="ECO:0000256" key="5">
    <source>
        <dbReference type="PROSITE-ProRule" id="PRU00335"/>
    </source>
</evidence>
<dbReference type="OrthoDB" id="5523834at2"/>
<dbReference type="RefSeq" id="WP_128355596.1">
    <property type="nucleotide sequence ID" value="NZ_CP022987.1"/>
</dbReference>
<dbReference type="EMBL" id="CP022987">
    <property type="protein sequence ID" value="QAA94599.1"/>
    <property type="molecule type" value="Genomic_DNA"/>
</dbReference>
<gene>
    <name evidence="7" type="ORF">CKA81_12725</name>
</gene>
<dbReference type="KEGG" id="pus:CKA81_12725"/>
<dbReference type="Proteomes" id="UP000283474">
    <property type="component" value="Chromosome"/>
</dbReference>
<accession>A0A410GEA4</accession>
<evidence type="ECO:0000313" key="7">
    <source>
        <dbReference type="EMBL" id="QAA94599.1"/>
    </source>
</evidence>
<dbReference type="SUPFAM" id="SSF46689">
    <property type="entry name" value="Homeodomain-like"/>
    <property type="match status" value="1"/>
</dbReference>
<dbReference type="PRINTS" id="PR00455">
    <property type="entry name" value="HTHTETR"/>
</dbReference>
<dbReference type="Pfam" id="PF00440">
    <property type="entry name" value="TetR_N"/>
    <property type="match status" value="1"/>
</dbReference>
<dbReference type="InterPro" id="IPR050109">
    <property type="entry name" value="HTH-type_TetR-like_transc_reg"/>
</dbReference>
<dbReference type="GO" id="GO:0000976">
    <property type="term" value="F:transcription cis-regulatory region binding"/>
    <property type="evidence" value="ECO:0007669"/>
    <property type="project" value="TreeGrafter"/>
</dbReference>
<reference evidence="7 8" key="1">
    <citation type="submission" date="2017-08" db="EMBL/GenBank/DDBJ databases">
        <authorList>
            <person name="Park S.-J."/>
            <person name="Kim H."/>
        </authorList>
    </citation>
    <scope>NUCLEOTIDE SEQUENCE [LARGE SCALE GENOMIC DNA]</scope>
    <source>
        <strain evidence="8">ye3</strain>
    </source>
</reference>
<dbReference type="InterPro" id="IPR009057">
    <property type="entry name" value="Homeodomain-like_sf"/>
</dbReference>
<dbReference type="PANTHER" id="PTHR30055:SF175">
    <property type="entry name" value="HTH-TYPE TRANSCRIPTIONAL REPRESSOR KSTR2"/>
    <property type="match status" value="1"/>
</dbReference>
<evidence type="ECO:0000256" key="3">
    <source>
        <dbReference type="ARBA" id="ARBA00023125"/>
    </source>
</evidence>
<dbReference type="Gene3D" id="1.10.357.10">
    <property type="entry name" value="Tetracycline Repressor, domain 2"/>
    <property type="match status" value="1"/>
</dbReference>
<dbReference type="Gene3D" id="1.10.10.60">
    <property type="entry name" value="Homeodomain-like"/>
    <property type="match status" value="1"/>
</dbReference>
<dbReference type="PANTHER" id="PTHR30055">
    <property type="entry name" value="HTH-TYPE TRANSCRIPTIONAL REGULATOR RUTR"/>
    <property type="match status" value="1"/>
</dbReference>
<dbReference type="GO" id="GO:0003700">
    <property type="term" value="F:DNA-binding transcription factor activity"/>
    <property type="evidence" value="ECO:0007669"/>
    <property type="project" value="TreeGrafter"/>
</dbReference>
<dbReference type="SUPFAM" id="SSF48498">
    <property type="entry name" value="Tetracyclin repressor-like, C-terminal domain"/>
    <property type="match status" value="1"/>
</dbReference>
<keyword evidence="1" id="KW-0678">Repressor</keyword>
<dbReference type="InterPro" id="IPR023772">
    <property type="entry name" value="DNA-bd_HTH_TetR-type_CS"/>
</dbReference>
<keyword evidence="3 5" id="KW-0238">DNA-binding</keyword>
<feature type="DNA-binding region" description="H-T-H motif" evidence="5">
    <location>
        <begin position="39"/>
        <end position="58"/>
    </location>
</feature>
<dbReference type="Pfam" id="PF17932">
    <property type="entry name" value="TetR_C_24"/>
    <property type="match status" value="1"/>
</dbReference>
<keyword evidence="2" id="KW-0805">Transcription regulation</keyword>
<evidence type="ECO:0000313" key="8">
    <source>
        <dbReference type="Proteomes" id="UP000283474"/>
    </source>
</evidence>
<evidence type="ECO:0000256" key="4">
    <source>
        <dbReference type="ARBA" id="ARBA00023163"/>
    </source>
</evidence>
<dbReference type="InterPro" id="IPR041490">
    <property type="entry name" value="KstR2_TetR_C"/>
</dbReference>
<dbReference type="InterPro" id="IPR001647">
    <property type="entry name" value="HTH_TetR"/>
</dbReference>
<evidence type="ECO:0000256" key="1">
    <source>
        <dbReference type="ARBA" id="ARBA00022491"/>
    </source>
</evidence>
<evidence type="ECO:0000259" key="6">
    <source>
        <dbReference type="PROSITE" id="PS50977"/>
    </source>
</evidence>
<dbReference type="AlphaFoldDB" id="A0A410GEA4"/>